<evidence type="ECO:0000256" key="1">
    <source>
        <dbReference type="ARBA" id="ARBA00023015"/>
    </source>
</evidence>
<dbReference type="PROSITE" id="PS50943">
    <property type="entry name" value="HTH_CROC1"/>
    <property type="match status" value="1"/>
</dbReference>
<dbReference type="EMBL" id="VTEV01000003">
    <property type="protein sequence ID" value="TYS68824.1"/>
    <property type="molecule type" value="Genomic_DNA"/>
</dbReference>
<name>A0A5D4T3W1_9BACI</name>
<dbReference type="RefSeq" id="WP_148987677.1">
    <property type="nucleotide sequence ID" value="NZ_VTEV01000003.1"/>
</dbReference>
<dbReference type="Pfam" id="PF01381">
    <property type="entry name" value="HTH_3"/>
    <property type="match status" value="1"/>
</dbReference>
<dbReference type="SUPFAM" id="SSF47413">
    <property type="entry name" value="lambda repressor-like DNA-binding domains"/>
    <property type="match status" value="1"/>
</dbReference>
<dbReference type="CDD" id="cd00093">
    <property type="entry name" value="HTH_XRE"/>
    <property type="match status" value="1"/>
</dbReference>
<proteinExistence type="predicted"/>
<dbReference type="GO" id="GO:0005829">
    <property type="term" value="C:cytosol"/>
    <property type="evidence" value="ECO:0007669"/>
    <property type="project" value="TreeGrafter"/>
</dbReference>
<dbReference type="GO" id="GO:0003677">
    <property type="term" value="F:DNA binding"/>
    <property type="evidence" value="ECO:0007669"/>
    <property type="project" value="UniProtKB-KW"/>
</dbReference>
<feature type="domain" description="HTH cro/C1-type" evidence="4">
    <location>
        <begin position="19"/>
        <end position="73"/>
    </location>
</feature>
<accession>A0A5D4T3W1</accession>
<evidence type="ECO:0000313" key="6">
    <source>
        <dbReference type="Proteomes" id="UP000322524"/>
    </source>
</evidence>
<evidence type="ECO:0000259" key="4">
    <source>
        <dbReference type="PROSITE" id="PS50943"/>
    </source>
</evidence>
<dbReference type="GO" id="GO:0003700">
    <property type="term" value="F:DNA-binding transcription factor activity"/>
    <property type="evidence" value="ECO:0007669"/>
    <property type="project" value="TreeGrafter"/>
</dbReference>
<dbReference type="PANTHER" id="PTHR46797">
    <property type="entry name" value="HTH-TYPE TRANSCRIPTIONAL REGULATOR"/>
    <property type="match status" value="1"/>
</dbReference>
<dbReference type="InterPro" id="IPR050807">
    <property type="entry name" value="TransReg_Diox_bact_type"/>
</dbReference>
<dbReference type="InterPro" id="IPR010982">
    <property type="entry name" value="Lambda_DNA-bd_dom_sf"/>
</dbReference>
<gene>
    <name evidence="5" type="ORF">FZC76_07755</name>
</gene>
<reference evidence="5 6" key="1">
    <citation type="submission" date="2019-08" db="EMBL/GenBank/DDBJ databases">
        <title>Bacillus genomes from the desert of Cuatro Cienegas, Coahuila.</title>
        <authorList>
            <person name="Olmedo-Alvarez G."/>
        </authorList>
    </citation>
    <scope>NUCLEOTIDE SEQUENCE [LARGE SCALE GENOMIC DNA]</scope>
    <source>
        <strain evidence="5 6">CH28_1T</strain>
    </source>
</reference>
<dbReference type="InterPro" id="IPR001387">
    <property type="entry name" value="Cro/C1-type_HTH"/>
</dbReference>
<organism evidence="5 6">
    <name type="scientific">Sutcliffiella horikoshii</name>
    <dbReference type="NCBI Taxonomy" id="79883"/>
    <lineage>
        <taxon>Bacteria</taxon>
        <taxon>Bacillati</taxon>
        <taxon>Bacillota</taxon>
        <taxon>Bacilli</taxon>
        <taxon>Bacillales</taxon>
        <taxon>Bacillaceae</taxon>
        <taxon>Sutcliffiella</taxon>
    </lineage>
</organism>
<keyword evidence="2" id="KW-0238">DNA-binding</keyword>
<keyword evidence="3" id="KW-0804">Transcription</keyword>
<comment type="caution">
    <text evidence="5">The sequence shown here is derived from an EMBL/GenBank/DDBJ whole genome shotgun (WGS) entry which is preliminary data.</text>
</comment>
<evidence type="ECO:0000256" key="2">
    <source>
        <dbReference type="ARBA" id="ARBA00023125"/>
    </source>
</evidence>
<dbReference type="SMART" id="SM00530">
    <property type="entry name" value="HTH_XRE"/>
    <property type="match status" value="1"/>
</dbReference>
<evidence type="ECO:0000256" key="3">
    <source>
        <dbReference type="ARBA" id="ARBA00023163"/>
    </source>
</evidence>
<sequence length="83" mass="9738">MMTNHLSDELIKKKFGITVRKLRTQKGFSQEVLAERTGLHRTYISDVEQGERNLSLININKFCKALEISLANFFKMMEEEKFI</sequence>
<evidence type="ECO:0000313" key="5">
    <source>
        <dbReference type="EMBL" id="TYS68824.1"/>
    </source>
</evidence>
<dbReference type="AlphaFoldDB" id="A0A5D4T3W1"/>
<dbReference type="PANTHER" id="PTHR46797:SF23">
    <property type="entry name" value="HTH-TYPE TRANSCRIPTIONAL REGULATOR SUTR"/>
    <property type="match status" value="1"/>
</dbReference>
<dbReference type="Proteomes" id="UP000322524">
    <property type="component" value="Unassembled WGS sequence"/>
</dbReference>
<protein>
    <submittedName>
        <fullName evidence="5">Helix-turn-helix transcriptional regulator</fullName>
    </submittedName>
</protein>
<dbReference type="Gene3D" id="1.10.260.40">
    <property type="entry name" value="lambda repressor-like DNA-binding domains"/>
    <property type="match status" value="1"/>
</dbReference>
<dbReference type="OrthoDB" id="9814553at2"/>
<keyword evidence="1" id="KW-0805">Transcription regulation</keyword>